<dbReference type="GO" id="GO:0016491">
    <property type="term" value="F:oxidoreductase activity"/>
    <property type="evidence" value="ECO:0007669"/>
    <property type="project" value="UniProtKB-KW"/>
</dbReference>
<dbReference type="InterPro" id="IPR002880">
    <property type="entry name" value="Pyrv_Fd/Flavodoxin_OxRdtase_N"/>
</dbReference>
<keyword evidence="1" id="KW-0479">Metal-binding</keyword>
<keyword evidence="2" id="KW-0560">Oxidoreductase</keyword>
<gene>
    <name evidence="4" type="ORF">B1A_03981</name>
</gene>
<dbReference type="PANTHER" id="PTHR43710:SF7">
    <property type="entry name" value="INDOLEPYRUVATE OXIDOREDUCTASE SUBUNIT IORA"/>
    <property type="match status" value="1"/>
</dbReference>
<feature type="domain" description="Pyruvate flavodoxin/ferredoxin oxidoreductase pyrimidine binding" evidence="3">
    <location>
        <begin position="1"/>
        <end position="168"/>
    </location>
</feature>
<keyword evidence="4" id="KW-0670">Pyruvate</keyword>
<dbReference type="InterPro" id="IPR029061">
    <property type="entry name" value="THDP-binding"/>
</dbReference>
<comment type="caution">
    <text evidence="4">The sequence shown here is derived from an EMBL/GenBank/DDBJ whole genome shotgun (WGS) entry which is preliminary data.</text>
</comment>
<proteinExistence type="predicted"/>
<dbReference type="Pfam" id="PF01855">
    <property type="entry name" value="POR_N"/>
    <property type="match status" value="1"/>
</dbReference>
<dbReference type="InterPro" id="IPR045025">
    <property type="entry name" value="HACL1-like"/>
</dbReference>
<dbReference type="EMBL" id="AUZX01002904">
    <property type="protein sequence ID" value="EQD75424.1"/>
    <property type="molecule type" value="Genomic_DNA"/>
</dbReference>
<protein>
    <submittedName>
        <fullName evidence="4">Indolepyruvate ferredoxin oxidoreductase, alpha subunit</fullName>
    </submittedName>
</protein>
<accession>T1D1S4</accession>
<dbReference type="PANTHER" id="PTHR43710">
    <property type="entry name" value="2-HYDROXYACYL-COA LYASE"/>
    <property type="match status" value="1"/>
</dbReference>
<dbReference type="FunFam" id="3.40.50.970:FF:000039">
    <property type="entry name" value="Indolepyruvate oxidoreductase subunit IorA"/>
    <property type="match status" value="1"/>
</dbReference>
<evidence type="ECO:0000256" key="2">
    <source>
        <dbReference type="ARBA" id="ARBA00023002"/>
    </source>
</evidence>
<sequence length="294" mass="33025">PGTPSSEVGDTLYQIHEKAGIKFEFSVNEKVAMESCFAASVSGVRSFVFMKHVGLNVASDPMMSIAYTGVKAGMVIMTADDPSMFSSQNEQDNRNYARIAHIPLIEPSNAQECKNFIKYAFELSERFRIPVIFRTTTRVSHQRGMVVTSQSQEIMSKGHFTSEKNRFNALPVNSRRLKLELLDKMKEISKESDDTFLNFEINSGGSLGIITSGASYGYVQDFISDYELKIDILKLSLTYPSPSTKIIDFLKRYQNVVIIEELDPILESDIRNIAQMNNLNTNIHGKMTGELPAY</sequence>
<name>T1D1S4_9ZZZZ</name>
<dbReference type="SUPFAM" id="SSF52518">
    <property type="entry name" value="Thiamin diphosphate-binding fold (THDP-binding)"/>
    <property type="match status" value="1"/>
</dbReference>
<evidence type="ECO:0000259" key="3">
    <source>
        <dbReference type="Pfam" id="PF01855"/>
    </source>
</evidence>
<dbReference type="Gene3D" id="3.40.50.970">
    <property type="match status" value="1"/>
</dbReference>
<reference evidence="4" key="2">
    <citation type="journal article" date="2014" name="ISME J.">
        <title>Microbial stratification in low pH oxic and suboxic macroscopic growths along an acid mine drainage.</title>
        <authorList>
            <person name="Mendez-Garcia C."/>
            <person name="Mesa V."/>
            <person name="Sprenger R.R."/>
            <person name="Richter M."/>
            <person name="Diez M.S."/>
            <person name="Solano J."/>
            <person name="Bargiela R."/>
            <person name="Golyshina O.V."/>
            <person name="Manteca A."/>
            <person name="Ramos J.L."/>
            <person name="Gallego J.R."/>
            <person name="Llorente I."/>
            <person name="Martins Dos Santos V.A."/>
            <person name="Jensen O.N."/>
            <person name="Pelaez A.I."/>
            <person name="Sanchez J."/>
            <person name="Ferrer M."/>
        </authorList>
    </citation>
    <scope>NUCLEOTIDE SEQUENCE</scope>
</reference>
<dbReference type="CDD" id="cd07034">
    <property type="entry name" value="TPP_PYR_PFOR_IOR-alpha_like"/>
    <property type="match status" value="1"/>
</dbReference>
<organism evidence="4">
    <name type="scientific">mine drainage metagenome</name>
    <dbReference type="NCBI Taxonomy" id="410659"/>
    <lineage>
        <taxon>unclassified sequences</taxon>
        <taxon>metagenomes</taxon>
        <taxon>ecological metagenomes</taxon>
    </lineage>
</organism>
<evidence type="ECO:0000256" key="1">
    <source>
        <dbReference type="ARBA" id="ARBA00022723"/>
    </source>
</evidence>
<reference evidence="4" key="1">
    <citation type="submission" date="2013-08" db="EMBL/GenBank/DDBJ databases">
        <authorList>
            <person name="Mendez C."/>
            <person name="Richter M."/>
            <person name="Ferrer M."/>
            <person name="Sanchez J."/>
        </authorList>
    </citation>
    <scope>NUCLEOTIDE SEQUENCE</scope>
</reference>
<dbReference type="GO" id="GO:0046872">
    <property type="term" value="F:metal ion binding"/>
    <property type="evidence" value="ECO:0007669"/>
    <property type="project" value="UniProtKB-KW"/>
</dbReference>
<dbReference type="GO" id="GO:0030976">
    <property type="term" value="F:thiamine pyrophosphate binding"/>
    <property type="evidence" value="ECO:0007669"/>
    <property type="project" value="InterPro"/>
</dbReference>
<feature type="non-terminal residue" evidence="4">
    <location>
        <position position="294"/>
    </location>
</feature>
<feature type="non-terminal residue" evidence="4">
    <location>
        <position position="1"/>
    </location>
</feature>
<evidence type="ECO:0000313" key="4">
    <source>
        <dbReference type="EMBL" id="EQD75424.1"/>
    </source>
</evidence>
<dbReference type="AlphaFoldDB" id="T1D1S4"/>